<evidence type="ECO:0000313" key="1">
    <source>
        <dbReference type="EMBL" id="KAB1220203.1"/>
    </source>
</evidence>
<proteinExistence type="predicted"/>
<comment type="caution">
    <text evidence="1">The sequence shown here is derived from an EMBL/GenBank/DDBJ whole genome shotgun (WGS) entry which is preliminary data.</text>
</comment>
<organism evidence="1 2">
    <name type="scientific">Morella rubra</name>
    <name type="common">Chinese bayberry</name>
    <dbReference type="NCBI Taxonomy" id="262757"/>
    <lineage>
        <taxon>Eukaryota</taxon>
        <taxon>Viridiplantae</taxon>
        <taxon>Streptophyta</taxon>
        <taxon>Embryophyta</taxon>
        <taxon>Tracheophyta</taxon>
        <taxon>Spermatophyta</taxon>
        <taxon>Magnoliopsida</taxon>
        <taxon>eudicotyledons</taxon>
        <taxon>Gunneridae</taxon>
        <taxon>Pentapetalae</taxon>
        <taxon>rosids</taxon>
        <taxon>fabids</taxon>
        <taxon>Fagales</taxon>
        <taxon>Myricaceae</taxon>
        <taxon>Morella</taxon>
    </lineage>
</organism>
<name>A0A6A1W5N9_9ROSI</name>
<keyword evidence="2" id="KW-1185">Reference proteome</keyword>
<reference evidence="1 2" key="1">
    <citation type="journal article" date="2019" name="Plant Biotechnol. J.">
        <title>The red bayberry genome and genetic basis of sex determination.</title>
        <authorList>
            <person name="Jia H.M."/>
            <person name="Jia H.J."/>
            <person name="Cai Q.L."/>
            <person name="Wang Y."/>
            <person name="Zhao H.B."/>
            <person name="Yang W.F."/>
            <person name="Wang G.Y."/>
            <person name="Li Y.H."/>
            <person name="Zhan D.L."/>
            <person name="Shen Y.T."/>
            <person name="Niu Q.F."/>
            <person name="Chang L."/>
            <person name="Qiu J."/>
            <person name="Zhao L."/>
            <person name="Xie H.B."/>
            <person name="Fu W.Y."/>
            <person name="Jin J."/>
            <person name="Li X.W."/>
            <person name="Jiao Y."/>
            <person name="Zhou C.C."/>
            <person name="Tu T."/>
            <person name="Chai C.Y."/>
            <person name="Gao J.L."/>
            <person name="Fan L.J."/>
            <person name="van de Weg E."/>
            <person name="Wang J.Y."/>
            <person name="Gao Z.S."/>
        </authorList>
    </citation>
    <scope>NUCLEOTIDE SEQUENCE [LARGE SCALE GENOMIC DNA]</scope>
    <source>
        <tissue evidence="1">Leaves</tissue>
    </source>
</reference>
<protein>
    <submittedName>
        <fullName evidence="1">Uncharacterized protein</fullName>
    </submittedName>
</protein>
<sequence>MRSTNPAQVAIVFMDACDDLKELKKIGNKIVLCQDKNGSLSEQQYNVNHANVATGVFITSITDLEFYIQSTFPAIVLNPKNGETVKDSIKINSQPKAKLEFQDDSSYQTGTKCYYLQI</sequence>
<dbReference type="AlphaFoldDB" id="A0A6A1W5N9"/>
<dbReference type="Proteomes" id="UP000516437">
    <property type="component" value="Chromosome 3"/>
</dbReference>
<gene>
    <name evidence="1" type="ORF">CJ030_MR3G017027</name>
</gene>
<dbReference type="EMBL" id="RXIC02000021">
    <property type="protein sequence ID" value="KAB1220203.1"/>
    <property type="molecule type" value="Genomic_DNA"/>
</dbReference>
<dbReference type="Gene3D" id="3.50.30.30">
    <property type="match status" value="1"/>
</dbReference>
<evidence type="ECO:0000313" key="2">
    <source>
        <dbReference type="Proteomes" id="UP000516437"/>
    </source>
</evidence>
<accession>A0A6A1W5N9</accession>
<dbReference type="OrthoDB" id="206201at2759"/>